<dbReference type="PANTHER" id="PTHR30126">
    <property type="entry name" value="HTH-TYPE TRANSCRIPTIONAL REGULATOR"/>
    <property type="match status" value="1"/>
</dbReference>
<dbReference type="InterPro" id="IPR005119">
    <property type="entry name" value="LysR_subst-bd"/>
</dbReference>
<protein>
    <submittedName>
        <fullName evidence="6">LysR family transcriptional regulator</fullName>
    </submittedName>
</protein>
<name>A0A368HEM5_9GAMM</name>
<evidence type="ECO:0000259" key="5">
    <source>
        <dbReference type="PROSITE" id="PS50931"/>
    </source>
</evidence>
<dbReference type="PANTHER" id="PTHR30126:SF5">
    <property type="entry name" value="HTH-TYPE TRANSCRIPTIONAL ACTIVATOR CMPR"/>
    <property type="match status" value="1"/>
</dbReference>
<sequence length="328" mass="36398">MINHWTLQQLRLFEAVARHRSYTRAAEELCLTQPAVHIQVRRLEEIVGLPLIERVGKKLLLTRAGEEVYAATVAVLDQLRGLVGEIADMKGKVAGPLKMAVVTSAKFFMPHFLGLFVQEHPDVAPQLTVTNRARVLERLADNVDDFVVMGQIPSDMDLAVRPFMDNLLVVVAHPDHPLARRAQIPLEVVVRERFLLREAGSGTRMSAAQMFAEHGLDVEPYMELGSSEAIKQAIMAGLGISVLALSSLELELEAGRLVILDVVGFPLHRTWYAVHLHGKHLGLTASTFLDFLVKEGPDLGVRKGWVAELQPGHRPRTPQKRLGKAGRR</sequence>
<reference evidence="6 7" key="1">
    <citation type="submission" date="2018-02" db="EMBL/GenBank/DDBJ databases">
        <title>Insights into the biology of acidophilic members of the Acidiferrobacteraceae family derived from comparative genomic analyses.</title>
        <authorList>
            <person name="Issotta F."/>
            <person name="Thyssen C."/>
            <person name="Mena C."/>
            <person name="Moya A."/>
            <person name="Bellenberg S."/>
            <person name="Sproer C."/>
            <person name="Covarrubias P.C."/>
            <person name="Sand W."/>
            <person name="Quatrini R."/>
            <person name="Vera M."/>
        </authorList>
    </citation>
    <scope>NUCLEOTIDE SEQUENCE [LARGE SCALE GENOMIC DNA]</scope>
    <source>
        <strain evidence="7">m-1</strain>
    </source>
</reference>
<dbReference type="OrthoDB" id="9785745at2"/>
<dbReference type="PRINTS" id="PR00039">
    <property type="entry name" value="HTHLYSR"/>
</dbReference>
<dbReference type="InterPro" id="IPR036390">
    <property type="entry name" value="WH_DNA-bd_sf"/>
</dbReference>
<dbReference type="Gene3D" id="1.10.10.10">
    <property type="entry name" value="Winged helix-like DNA-binding domain superfamily/Winged helix DNA-binding domain"/>
    <property type="match status" value="1"/>
</dbReference>
<accession>A0A368HEM5</accession>
<organism evidence="6 7">
    <name type="scientific">Acidiferrobacter thiooxydans</name>
    <dbReference type="NCBI Taxonomy" id="163359"/>
    <lineage>
        <taxon>Bacteria</taxon>
        <taxon>Pseudomonadati</taxon>
        <taxon>Pseudomonadota</taxon>
        <taxon>Gammaproteobacteria</taxon>
        <taxon>Acidiferrobacterales</taxon>
        <taxon>Acidiferrobacteraceae</taxon>
        <taxon>Acidiferrobacter</taxon>
    </lineage>
</organism>
<dbReference type="Gene3D" id="3.40.190.290">
    <property type="match status" value="1"/>
</dbReference>
<gene>
    <name evidence="6" type="ORF">C4900_13760</name>
</gene>
<dbReference type="InterPro" id="IPR000847">
    <property type="entry name" value="LysR_HTH_N"/>
</dbReference>
<evidence type="ECO:0000313" key="7">
    <source>
        <dbReference type="Proteomes" id="UP000253250"/>
    </source>
</evidence>
<dbReference type="Proteomes" id="UP000253250">
    <property type="component" value="Unassembled WGS sequence"/>
</dbReference>
<feature type="domain" description="HTH lysR-type" evidence="5">
    <location>
        <begin position="5"/>
        <end position="62"/>
    </location>
</feature>
<comment type="similarity">
    <text evidence="1">Belongs to the LysR transcriptional regulatory family.</text>
</comment>
<dbReference type="GO" id="GO:0003700">
    <property type="term" value="F:DNA-binding transcription factor activity"/>
    <property type="evidence" value="ECO:0007669"/>
    <property type="project" value="InterPro"/>
</dbReference>
<dbReference type="SUPFAM" id="SSF53850">
    <property type="entry name" value="Periplasmic binding protein-like II"/>
    <property type="match status" value="1"/>
</dbReference>
<dbReference type="Pfam" id="PF03466">
    <property type="entry name" value="LysR_substrate"/>
    <property type="match status" value="1"/>
</dbReference>
<dbReference type="GO" id="GO:0000976">
    <property type="term" value="F:transcription cis-regulatory region binding"/>
    <property type="evidence" value="ECO:0007669"/>
    <property type="project" value="TreeGrafter"/>
</dbReference>
<dbReference type="SUPFAM" id="SSF46785">
    <property type="entry name" value="Winged helix' DNA-binding domain"/>
    <property type="match status" value="1"/>
</dbReference>
<keyword evidence="3" id="KW-0238">DNA-binding</keyword>
<keyword evidence="2" id="KW-0805">Transcription regulation</keyword>
<evidence type="ECO:0000313" key="6">
    <source>
        <dbReference type="EMBL" id="RCN56818.1"/>
    </source>
</evidence>
<dbReference type="AlphaFoldDB" id="A0A368HEM5"/>
<dbReference type="InterPro" id="IPR036388">
    <property type="entry name" value="WH-like_DNA-bd_sf"/>
</dbReference>
<dbReference type="PROSITE" id="PS50931">
    <property type="entry name" value="HTH_LYSR"/>
    <property type="match status" value="1"/>
</dbReference>
<dbReference type="RefSeq" id="WP_114283270.1">
    <property type="nucleotide sequence ID" value="NZ_PSYR01000002.1"/>
</dbReference>
<dbReference type="EMBL" id="PSYR01000002">
    <property type="protein sequence ID" value="RCN56818.1"/>
    <property type="molecule type" value="Genomic_DNA"/>
</dbReference>
<proteinExistence type="inferred from homology"/>
<keyword evidence="4" id="KW-0804">Transcription</keyword>
<comment type="caution">
    <text evidence="6">The sequence shown here is derived from an EMBL/GenBank/DDBJ whole genome shotgun (WGS) entry which is preliminary data.</text>
</comment>
<keyword evidence="7" id="KW-1185">Reference proteome</keyword>
<evidence type="ECO:0000256" key="2">
    <source>
        <dbReference type="ARBA" id="ARBA00023015"/>
    </source>
</evidence>
<dbReference type="CDD" id="cd08419">
    <property type="entry name" value="PBP2_CbbR_RubisCO_like"/>
    <property type="match status" value="1"/>
</dbReference>
<evidence type="ECO:0000256" key="4">
    <source>
        <dbReference type="ARBA" id="ARBA00023163"/>
    </source>
</evidence>
<evidence type="ECO:0000256" key="1">
    <source>
        <dbReference type="ARBA" id="ARBA00009437"/>
    </source>
</evidence>
<dbReference type="Pfam" id="PF00126">
    <property type="entry name" value="HTH_1"/>
    <property type="match status" value="1"/>
</dbReference>
<evidence type="ECO:0000256" key="3">
    <source>
        <dbReference type="ARBA" id="ARBA00023125"/>
    </source>
</evidence>